<protein>
    <submittedName>
        <fullName evidence="1">Uncharacterized protein</fullName>
    </submittedName>
</protein>
<reference evidence="1" key="2">
    <citation type="journal article" date="2021" name="Genome Biol. Evol.">
        <title>Developing a high-quality reference genome for a parasitic bivalve with doubly uniparental inheritance (Bivalvia: Unionida).</title>
        <authorList>
            <person name="Smith C.H."/>
        </authorList>
    </citation>
    <scope>NUCLEOTIDE SEQUENCE</scope>
    <source>
        <strain evidence="1">CHS0354</strain>
        <tissue evidence="1">Mantle</tissue>
    </source>
</reference>
<evidence type="ECO:0000313" key="2">
    <source>
        <dbReference type="Proteomes" id="UP001195483"/>
    </source>
</evidence>
<dbReference type="Proteomes" id="UP001195483">
    <property type="component" value="Unassembled WGS sequence"/>
</dbReference>
<gene>
    <name evidence="1" type="ORF">CHS0354_039528</name>
</gene>
<name>A0AAE0TKT6_9BIVA</name>
<sequence>MICTRDSTSFAPKILITFRISWRRSYEYTNIVCNDNTIRDQNLIGVSDYMTCLKSCQGNIGSVQFYCTDYSEQEDWTSGKKSFTYTSNFDKFEFGYCMIVLILTNELHMKQVNKSSTKLLIT</sequence>
<proteinExistence type="predicted"/>
<dbReference type="AlphaFoldDB" id="A0AAE0TKT6"/>
<reference evidence="1" key="1">
    <citation type="journal article" date="2021" name="Genome Biol. Evol.">
        <title>A High-Quality Reference Genome for a Parasitic Bivalve with Doubly Uniparental Inheritance (Bivalvia: Unionida).</title>
        <authorList>
            <person name="Smith C.H."/>
        </authorList>
    </citation>
    <scope>NUCLEOTIDE SEQUENCE</scope>
    <source>
        <strain evidence="1">CHS0354</strain>
    </source>
</reference>
<dbReference type="EMBL" id="JAEAOA010002309">
    <property type="protein sequence ID" value="KAK3612246.1"/>
    <property type="molecule type" value="Genomic_DNA"/>
</dbReference>
<comment type="caution">
    <text evidence="1">The sequence shown here is derived from an EMBL/GenBank/DDBJ whole genome shotgun (WGS) entry which is preliminary data.</text>
</comment>
<accession>A0AAE0TKT6</accession>
<reference evidence="1" key="3">
    <citation type="submission" date="2023-05" db="EMBL/GenBank/DDBJ databases">
        <authorList>
            <person name="Smith C.H."/>
        </authorList>
    </citation>
    <scope>NUCLEOTIDE SEQUENCE</scope>
    <source>
        <strain evidence="1">CHS0354</strain>
        <tissue evidence="1">Mantle</tissue>
    </source>
</reference>
<evidence type="ECO:0000313" key="1">
    <source>
        <dbReference type="EMBL" id="KAK3612246.1"/>
    </source>
</evidence>
<organism evidence="1 2">
    <name type="scientific">Potamilus streckersoni</name>
    <dbReference type="NCBI Taxonomy" id="2493646"/>
    <lineage>
        <taxon>Eukaryota</taxon>
        <taxon>Metazoa</taxon>
        <taxon>Spiralia</taxon>
        <taxon>Lophotrochozoa</taxon>
        <taxon>Mollusca</taxon>
        <taxon>Bivalvia</taxon>
        <taxon>Autobranchia</taxon>
        <taxon>Heteroconchia</taxon>
        <taxon>Palaeoheterodonta</taxon>
        <taxon>Unionida</taxon>
        <taxon>Unionoidea</taxon>
        <taxon>Unionidae</taxon>
        <taxon>Ambleminae</taxon>
        <taxon>Lampsilini</taxon>
        <taxon>Potamilus</taxon>
    </lineage>
</organism>
<keyword evidence="2" id="KW-1185">Reference proteome</keyword>